<evidence type="ECO:0000256" key="7">
    <source>
        <dbReference type="HAMAP-Rule" id="MF_00351"/>
    </source>
</evidence>
<dbReference type="KEGG" id="mew:MSWAN_2120"/>
<dbReference type="GeneID" id="10669643"/>
<gene>
    <name evidence="7" type="primary">flpA</name>
    <name evidence="8" type="ordered locus">MSWAN_2120</name>
</gene>
<dbReference type="PANTHER" id="PTHR10335">
    <property type="entry name" value="RRNA 2-O-METHYLTRANSFERASE FIBRILLARIN"/>
    <property type="match status" value="1"/>
</dbReference>
<dbReference type="GO" id="GO:0000494">
    <property type="term" value="P:box C/D sno(s)RNA 3'-end processing"/>
    <property type="evidence" value="ECO:0007669"/>
    <property type="project" value="TreeGrafter"/>
</dbReference>
<feature type="binding site" evidence="7">
    <location>
        <begin position="97"/>
        <end position="98"/>
    </location>
    <ligand>
        <name>S-adenosyl-L-methionine</name>
        <dbReference type="ChEBI" id="CHEBI:59789"/>
    </ligand>
</feature>
<feature type="binding site" evidence="7">
    <location>
        <begin position="79"/>
        <end position="80"/>
    </location>
    <ligand>
        <name>S-adenosyl-L-methionine</name>
        <dbReference type="ChEBI" id="CHEBI:59789"/>
    </ligand>
</feature>
<evidence type="ECO:0000256" key="1">
    <source>
        <dbReference type="ARBA" id="ARBA00010632"/>
    </source>
</evidence>
<evidence type="ECO:0000256" key="4">
    <source>
        <dbReference type="ARBA" id="ARBA00022679"/>
    </source>
</evidence>
<dbReference type="GO" id="GO:0008649">
    <property type="term" value="F:rRNA methyltransferase activity"/>
    <property type="evidence" value="ECO:0007669"/>
    <property type="project" value="TreeGrafter"/>
</dbReference>
<proteinExistence type="inferred from homology"/>
<dbReference type="Proteomes" id="UP000009231">
    <property type="component" value="Chromosome"/>
</dbReference>
<name>F6D3F2_METPW</name>
<dbReference type="InterPro" id="IPR020813">
    <property type="entry name" value="Fibrillarin_CS"/>
</dbReference>
<dbReference type="GO" id="GO:1990259">
    <property type="term" value="F:histone H2AQ104 methyltransferase activity"/>
    <property type="evidence" value="ECO:0007669"/>
    <property type="project" value="TreeGrafter"/>
</dbReference>
<dbReference type="AlphaFoldDB" id="F6D3F2"/>
<keyword evidence="3 7" id="KW-0489">Methyltransferase</keyword>
<evidence type="ECO:0000256" key="5">
    <source>
        <dbReference type="ARBA" id="ARBA00022694"/>
    </source>
</evidence>
<sequence>MDIKYKFPGVYILEDHIATENLKPGIKVYGEKLMELDNKEYRIWDPRRSKLAAAILNGMETFPFKEGSNVLYLGASAGTTPSHISDITKNGLVYSVEFSPRMVRDLVELCRIRENMIPLLDDATKPRNYIQMVPKVDVLYSDVAQPKQSELFLDNMHLFLKPEGIGIIMIKARSIDVTQSPKKIFKAEESKLKSGGFRVLEKINLEPYEKDHMAFVGEAAF</sequence>
<dbReference type="InterPro" id="IPR000692">
    <property type="entry name" value="Fibrillarin"/>
</dbReference>
<evidence type="ECO:0000313" key="9">
    <source>
        <dbReference type="Proteomes" id="UP000009231"/>
    </source>
</evidence>
<comment type="similarity">
    <text evidence="1 7">Belongs to the methyltransferase superfamily. Fibrillarin family.</text>
</comment>
<dbReference type="eggNOG" id="arCOG00078">
    <property type="taxonomic scope" value="Archaea"/>
</dbReference>
<evidence type="ECO:0000256" key="3">
    <source>
        <dbReference type="ARBA" id="ARBA00022603"/>
    </source>
</evidence>
<dbReference type="GO" id="GO:0003723">
    <property type="term" value="F:RNA binding"/>
    <property type="evidence" value="ECO:0007669"/>
    <property type="project" value="UniProtKB-UniRule"/>
</dbReference>
<evidence type="ECO:0000256" key="6">
    <source>
        <dbReference type="ARBA" id="ARBA00022884"/>
    </source>
</evidence>
<dbReference type="Gene3D" id="3.30.200.20">
    <property type="entry name" value="Phosphorylase Kinase, domain 1"/>
    <property type="match status" value="1"/>
</dbReference>
<protein>
    <recommendedName>
        <fullName evidence="7">Fibrillarin-like rRNA/tRNA 2'-O-methyltransferase</fullName>
        <ecNumber evidence="7">2.1.1.-</ecNumber>
    </recommendedName>
</protein>
<dbReference type="Pfam" id="PF01269">
    <property type="entry name" value="Fibrillarin"/>
    <property type="match status" value="1"/>
</dbReference>
<keyword evidence="5 7" id="KW-0819">tRNA processing</keyword>
<organism evidence="8 9">
    <name type="scientific">Methanobacterium paludis (strain DSM 25820 / JCM 18151 / SWAN1)</name>
    <dbReference type="NCBI Taxonomy" id="868131"/>
    <lineage>
        <taxon>Archaea</taxon>
        <taxon>Methanobacteriati</taxon>
        <taxon>Methanobacteriota</taxon>
        <taxon>Methanomada group</taxon>
        <taxon>Methanobacteria</taxon>
        <taxon>Methanobacteriales</taxon>
        <taxon>Methanobacteriaceae</taxon>
        <taxon>Methanobacterium</taxon>
    </lineage>
</organism>
<keyword evidence="2 7" id="KW-0698">rRNA processing</keyword>
<dbReference type="NCBIfam" id="NF003276">
    <property type="entry name" value="PRK04266.1-2"/>
    <property type="match status" value="1"/>
</dbReference>
<dbReference type="PIRSF" id="PIRSF006540">
    <property type="entry name" value="Nop17p"/>
    <property type="match status" value="1"/>
</dbReference>
<dbReference type="HOGENOM" id="CLU_059055_2_0_2"/>
<dbReference type="PRINTS" id="PR00052">
    <property type="entry name" value="FIBRILLARIN"/>
</dbReference>
<evidence type="ECO:0000256" key="2">
    <source>
        <dbReference type="ARBA" id="ARBA00022552"/>
    </source>
</evidence>
<dbReference type="EMBL" id="CP002772">
    <property type="protein sequence ID" value="AEG19128.1"/>
    <property type="molecule type" value="Genomic_DNA"/>
</dbReference>
<dbReference type="EC" id="2.1.1.-" evidence="7"/>
<dbReference type="PANTHER" id="PTHR10335:SF17">
    <property type="entry name" value="FIBRILLARIN"/>
    <property type="match status" value="1"/>
</dbReference>
<dbReference type="Gene3D" id="3.40.50.150">
    <property type="entry name" value="Vaccinia Virus protein VP39"/>
    <property type="match status" value="1"/>
</dbReference>
<comment type="function">
    <text evidence="7">Involved in pre-rRNA and tRNA processing. Utilizes the methyl donor S-adenosyl-L-methionine to catalyze the site-specific 2'-hydroxyl methylation of ribose moieties in rRNA and tRNA. Site specificity is provided by a guide RNA that base pairs with the substrate. Methylation occurs at a characteristic distance from the sequence involved in base pairing with the guide RNA.</text>
</comment>
<keyword evidence="4 7" id="KW-0808">Transferase</keyword>
<dbReference type="SMART" id="SM01206">
    <property type="entry name" value="Fibrillarin"/>
    <property type="match status" value="1"/>
</dbReference>
<dbReference type="HAMAP" id="MF_00351">
    <property type="entry name" value="RNA_methyltransf_FlpA"/>
    <property type="match status" value="1"/>
</dbReference>
<evidence type="ECO:0000313" key="8">
    <source>
        <dbReference type="EMBL" id="AEG19128.1"/>
    </source>
</evidence>
<dbReference type="STRING" id="868131.MSWAN_2120"/>
<feature type="binding site" evidence="7">
    <location>
        <begin position="122"/>
        <end position="123"/>
    </location>
    <ligand>
        <name>S-adenosyl-L-methionine</name>
        <dbReference type="ChEBI" id="CHEBI:59789"/>
    </ligand>
</feature>
<dbReference type="SUPFAM" id="SSF53335">
    <property type="entry name" value="S-adenosyl-L-methionine-dependent methyltransferases"/>
    <property type="match status" value="1"/>
</dbReference>
<dbReference type="InterPro" id="IPR029063">
    <property type="entry name" value="SAM-dependent_MTases_sf"/>
</dbReference>
<keyword evidence="6 7" id="KW-0694">RNA-binding</keyword>
<dbReference type="PROSITE" id="PS00566">
    <property type="entry name" value="FIBRILLARIN"/>
    <property type="match status" value="1"/>
</dbReference>
<feature type="binding site" evidence="7">
    <location>
        <begin position="142"/>
        <end position="145"/>
    </location>
    <ligand>
        <name>S-adenosyl-L-methionine</name>
        <dbReference type="ChEBI" id="CHEBI:59789"/>
    </ligand>
</feature>
<dbReference type="GO" id="GO:0008033">
    <property type="term" value="P:tRNA processing"/>
    <property type="evidence" value="ECO:0007669"/>
    <property type="project" value="UniProtKB-UniRule"/>
</dbReference>
<comment type="subunit">
    <text evidence="7">Interacts with nop5. Component of box C/D small ribonucleoprotein (sRNP) particles that contain rpl7ae, FlpA and nop5, plus a guide RNA.</text>
</comment>
<reference evidence="8 9" key="1">
    <citation type="journal article" date="2014" name="Int. J. Syst. Evol. Microbiol.">
        <title>Methanobacterium paludis sp. nov. and a novel strain of Methanobacterium lacus isolated from northern peatlands.</title>
        <authorList>
            <person name="Cadillo-Quiroz H."/>
            <person name="Brauer S.L."/>
            <person name="Goodson N."/>
            <person name="Yavitt J.B."/>
            <person name="Zinder S.H."/>
        </authorList>
    </citation>
    <scope>NUCLEOTIDE SEQUENCE [LARGE SCALE GENOMIC DNA]</scope>
    <source>
        <strain evidence="9">DSM 25820 / JCM 18151 / SWAN1</strain>
    </source>
</reference>
<keyword evidence="9" id="KW-1185">Reference proteome</keyword>
<accession>F6D3F2</accession>
<dbReference type="RefSeq" id="WP_013826627.1">
    <property type="nucleotide sequence ID" value="NC_015574.1"/>
</dbReference>
<dbReference type="NCBIfam" id="NF003277">
    <property type="entry name" value="PRK04266.1-3"/>
    <property type="match status" value="1"/>
</dbReference>
<dbReference type="OrthoDB" id="6244at2157"/>